<evidence type="ECO:0000313" key="1">
    <source>
        <dbReference type="EMBL" id="KIM91762.1"/>
    </source>
</evidence>
<sequence length="390" mass="43712">MLWGRTDLFGQIFHTATLTETDFVELQGRLQTLNPSRSSESYIAMEVLATKAEFLRSKSFVDDDTAAYFATCDTTSEVPQLIVDTPPLTPNIMDALAVDTAALDVGADVIGNTMDIDTNHDSSGFSDIITDQAYLSEDLTAIFPYTIRYIDLTILHLEHLYRVPHLMFIRDEWRTMVNIFNRRKKGIHGGAAFTGQPGTGKTCLLYYILILCIIRAQPIVFQDMAGELFLINDAVRHITSRGKIPQEDILALVDADGEVGEPRSALFDTSNLRVLLVSSPKGREDRRWLTQSVGDIDAVFVMMPWSREEFLVASLFISRIDITLKRFQDITRICGYIPRQCFAAALSPMVLSVATNMVINAISETKNLDNAIFDLHIGQSTRLAFQIWPT</sequence>
<organism evidence="1 2">
    <name type="scientific">Piloderma croceum (strain F 1598)</name>
    <dbReference type="NCBI Taxonomy" id="765440"/>
    <lineage>
        <taxon>Eukaryota</taxon>
        <taxon>Fungi</taxon>
        <taxon>Dikarya</taxon>
        <taxon>Basidiomycota</taxon>
        <taxon>Agaricomycotina</taxon>
        <taxon>Agaricomycetes</taxon>
        <taxon>Agaricomycetidae</taxon>
        <taxon>Atheliales</taxon>
        <taxon>Atheliaceae</taxon>
        <taxon>Piloderma</taxon>
    </lineage>
</organism>
<gene>
    <name evidence="1" type="ORF">PILCRDRAFT_138705</name>
</gene>
<dbReference type="OrthoDB" id="3030011at2759"/>
<keyword evidence="2" id="KW-1185">Reference proteome</keyword>
<proteinExistence type="predicted"/>
<dbReference type="STRING" id="765440.A0A0C3CQ00"/>
<evidence type="ECO:0000313" key="2">
    <source>
        <dbReference type="Proteomes" id="UP000054166"/>
    </source>
</evidence>
<accession>A0A0C3CQ00</accession>
<dbReference type="AlphaFoldDB" id="A0A0C3CQ00"/>
<dbReference type="InParanoid" id="A0A0C3CQ00"/>
<reference evidence="1 2" key="1">
    <citation type="submission" date="2014-04" db="EMBL/GenBank/DDBJ databases">
        <authorList>
            <consortium name="DOE Joint Genome Institute"/>
            <person name="Kuo A."/>
            <person name="Tarkka M."/>
            <person name="Buscot F."/>
            <person name="Kohler A."/>
            <person name="Nagy L.G."/>
            <person name="Floudas D."/>
            <person name="Copeland A."/>
            <person name="Barry K.W."/>
            <person name="Cichocki N."/>
            <person name="Veneault-Fourrey C."/>
            <person name="LaButti K."/>
            <person name="Lindquist E.A."/>
            <person name="Lipzen A."/>
            <person name="Lundell T."/>
            <person name="Morin E."/>
            <person name="Murat C."/>
            <person name="Sun H."/>
            <person name="Tunlid A."/>
            <person name="Henrissat B."/>
            <person name="Grigoriev I.V."/>
            <person name="Hibbett D.S."/>
            <person name="Martin F."/>
            <person name="Nordberg H.P."/>
            <person name="Cantor M.N."/>
            <person name="Hua S.X."/>
        </authorList>
    </citation>
    <scope>NUCLEOTIDE SEQUENCE [LARGE SCALE GENOMIC DNA]</scope>
    <source>
        <strain evidence="1 2">F 1598</strain>
    </source>
</reference>
<protein>
    <submittedName>
        <fullName evidence="1">Uncharacterized protein</fullName>
    </submittedName>
</protein>
<reference evidence="2" key="2">
    <citation type="submission" date="2015-01" db="EMBL/GenBank/DDBJ databases">
        <title>Evolutionary Origins and Diversification of the Mycorrhizal Mutualists.</title>
        <authorList>
            <consortium name="DOE Joint Genome Institute"/>
            <consortium name="Mycorrhizal Genomics Consortium"/>
            <person name="Kohler A."/>
            <person name="Kuo A."/>
            <person name="Nagy L.G."/>
            <person name="Floudas D."/>
            <person name="Copeland A."/>
            <person name="Barry K.W."/>
            <person name="Cichocki N."/>
            <person name="Veneault-Fourrey C."/>
            <person name="LaButti K."/>
            <person name="Lindquist E.A."/>
            <person name="Lipzen A."/>
            <person name="Lundell T."/>
            <person name="Morin E."/>
            <person name="Murat C."/>
            <person name="Riley R."/>
            <person name="Ohm R."/>
            <person name="Sun H."/>
            <person name="Tunlid A."/>
            <person name="Henrissat B."/>
            <person name="Grigoriev I.V."/>
            <person name="Hibbett D.S."/>
            <person name="Martin F."/>
        </authorList>
    </citation>
    <scope>NUCLEOTIDE SEQUENCE [LARGE SCALE GENOMIC DNA]</scope>
    <source>
        <strain evidence="2">F 1598</strain>
    </source>
</reference>
<dbReference type="Proteomes" id="UP000054166">
    <property type="component" value="Unassembled WGS sequence"/>
</dbReference>
<name>A0A0C3CQ00_PILCF</name>
<dbReference type="HOGENOM" id="CLU_016500_1_0_1"/>
<dbReference type="EMBL" id="KN832971">
    <property type="protein sequence ID" value="KIM91762.1"/>
    <property type="molecule type" value="Genomic_DNA"/>
</dbReference>